<gene>
    <name evidence="11" type="ORF">B1806_16270</name>
</gene>
<evidence type="ECO:0000256" key="5">
    <source>
        <dbReference type="ARBA" id="ARBA00022519"/>
    </source>
</evidence>
<comment type="subunit">
    <text evidence="9">Type II secretion is composed of four main components: the outer membrane complex, the inner membrane complex, the cytoplasmic secretion ATPase and the periplasm-spanning pseudopilus.</text>
</comment>
<dbReference type="Gene3D" id="3.30.1300.30">
    <property type="entry name" value="GSPII I/J protein-like"/>
    <property type="match status" value="1"/>
</dbReference>
<dbReference type="InterPro" id="IPR012902">
    <property type="entry name" value="N_methyl_site"/>
</dbReference>
<dbReference type="PROSITE" id="PS00409">
    <property type="entry name" value="PROKAR_NTER_METHYL"/>
    <property type="match status" value="1"/>
</dbReference>
<dbReference type="PANTHER" id="PTHR38779:SF2">
    <property type="entry name" value="TYPE II SECRETION SYSTEM PROTEIN I-RELATED"/>
    <property type="match status" value="1"/>
</dbReference>
<evidence type="ECO:0000256" key="8">
    <source>
        <dbReference type="ARBA" id="ARBA00023136"/>
    </source>
</evidence>
<comment type="similarity">
    <text evidence="2 9">Belongs to the GSP I family.</text>
</comment>
<dbReference type="Pfam" id="PF07963">
    <property type="entry name" value="N_methyl"/>
    <property type="match status" value="1"/>
</dbReference>
<dbReference type="InterPro" id="IPR003413">
    <property type="entry name" value="T2SS_GspI_C"/>
</dbReference>
<feature type="domain" description="Type II secretion system protein GspI C-terminal" evidence="10">
    <location>
        <begin position="46"/>
        <end position="121"/>
    </location>
</feature>
<dbReference type="AlphaFoldDB" id="A0A4S3KCK0"/>
<dbReference type="NCBIfam" id="TIGR02532">
    <property type="entry name" value="IV_pilin_GFxxxE"/>
    <property type="match status" value="1"/>
</dbReference>
<sequence>MSARHAASRAHGFTLLEVVVALLIVALGLAAAVELTTLAAGNALTLQQKTLADWVAMNRLATLRTASALPAAGSATGHAPMGGSTFYWREEISGGALPQVRNVSISVSAKADGPALVTLRSSLAAALVPAAANAAMGVP</sequence>
<evidence type="ECO:0000256" key="1">
    <source>
        <dbReference type="ARBA" id="ARBA00004377"/>
    </source>
</evidence>
<organism evidence="11 12">
    <name type="scientific">Metallibacterium scheffleri</name>
    <dbReference type="NCBI Taxonomy" id="993689"/>
    <lineage>
        <taxon>Bacteria</taxon>
        <taxon>Pseudomonadati</taxon>
        <taxon>Pseudomonadota</taxon>
        <taxon>Gammaproteobacteria</taxon>
        <taxon>Lysobacterales</taxon>
        <taxon>Rhodanobacteraceae</taxon>
        <taxon>Metallibacterium</taxon>
    </lineage>
</organism>
<dbReference type="EMBL" id="MWQO01000098">
    <property type="protein sequence ID" value="THD06173.1"/>
    <property type="molecule type" value="Genomic_DNA"/>
</dbReference>
<accession>A0A4S3KCK0</accession>
<name>A0A4S3KCK0_9GAMM</name>
<keyword evidence="8" id="KW-0472">Membrane</keyword>
<comment type="caution">
    <text evidence="11">The sequence shown here is derived from an EMBL/GenBank/DDBJ whole genome shotgun (WGS) entry which is preliminary data.</text>
</comment>
<dbReference type="Pfam" id="PF02501">
    <property type="entry name" value="T2SSI"/>
    <property type="match status" value="1"/>
</dbReference>
<evidence type="ECO:0000313" key="11">
    <source>
        <dbReference type="EMBL" id="THD06173.1"/>
    </source>
</evidence>
<keyword evidence="6" id="KW-0812">Transmembrane</keyword>
<dbReference type="PANTHER" id="PTHR38779">
    <property type="entry name" value="TYPE II SECRETION SYSTEM PROTEIN I-RELATED"/>
    <property type="match status" value="1"/>
</dbReference>
<keyword evidence="7" id="KW-1133">Transmembrane helix</keyword>
<evidence type="ECO:0000259" key="10">
    <source>
        <dbReference type="Pfam" id="PF02501"/>
    </source>
</evidence>
<dbReference type="GO" id="GO:0015628">
    <property type="term" value="P:protein secretion by the type II secretion system"/>
    <property type="evidence" value="ECO:0007669"/>
    <property type="project" value="UniProtKB-UniRule"/>
</dbReference>
<dbReference type="NCBIfam" id="TIGR01707">
    <property type="entry name" value="gspI"/>
    <property type="match status" value="1"/>
</dbReference>
<protein>
    <recommendedName>
        <fullName evidence="9">Type II secretion system protein I</fullName>
        <shortName evidence="9">T2SS minor pseudopilin I</shortName>
    </recommendedName>
</protein>
<dbReference type="Proteomes" id="UP000307749">
    <property type="component" value="Unassembled WGS sequence"/>
</dbReference>
<evidence type="ECO:0000313" key="12">
    <source>
        <dbReference type="Proteomes" id="UP000307749"/>
    </source>
</evidence>
<dbReference type="OrthoDB" id="6121517at2"/>
<keyword evidence="3" id="KW-1003">Cell membrane</keyword>
<dbReference type="GO" id="GO:0005886">
    <property type="term" value="C:plasma membrane"/>
    <property type="evidence" value="ECO:0007669"/>
    <property type="project" value="UniProtKB-SubCell"/>
</dbReference>
<evidence type="ECO:0000256" key="4">
    <source>
        <dbReference type="ARBA" id="ARBA00022481"/>
    </source>
</evidence>
<dbReference type="SUPFAM" id="SSF54523">
    <property type="entry name" value="Pili subunits"/>
    <property type="match status" value="1"/>
</dbReference>
<dbReference type="STRING" id="993689.GCA_002077135_02799"/>
<evidence type="ECO:0000256" key="2">
    <source>
        <dbReference type="ARBA" id="ARBA00008358"/>
    </source>
</evidence>
<evidence type="ECO:0000256" key="9">
    <source>
        <dbReference type="RuleBase" id="RU368030"/>
    </source>
</evidence>
<proteinExistence type="inferred from homology"/>
<evidence type="ECO:0000256" key="7">
    <source>
        <dbReference type="ARBA" id="ARBA00022989"/>
    </source>
</evidence>
<keyword evidence="5 9" id="KW-0997">Cell inner membrane</keyword>
<comment type="function">
    <text evidence="9">Component of the type II secretion system required for the energy-dependent secretion of extracellular factors such as proteases and toxins from the periplasm.</text>
</comment>
<dbReference type="InterPro" id="IPR010052">
    <property type="entry name" value="T2SS_protein-GspI"/>
</dbReference>
<evidence type="ECO:0000256" key="6">
    <source>
        <dbReference type="ARBA" id="ARBA00022692"/>
    </source>
</evidence>
<reference evidence="11 12" key="1">
    <citation type="submission" date="2017-02" db="EMBL/GenBank/DDBJ databases">
        <title>Whole genome sequencing of Metallibacterium scheffleri DSM 24874 (T).</title>
        <authorList>
            <person name="Kumar S."/>
            <person name="Patil P."/>
            <person name="Patil P.B."/>
        </authorList>
    </citation>
    <scope>NUCLEOTIDE SEQUENCE [LARGE SCALE GENOMIC DNA]</scope>
    <source>
        <strain evidence="11 12">DSM 24874</strain>
    </source>
</reference>
<keyword evidence="12" id="KW-1185">Reference proteome</keyword>
<comment type="PTM">
    <text evidence="9">Cleaved by prepilin peptidase.</text>
</comment>
<comment type="subcellular location">
    <subcellularLocation>
        <location evidence="1 9">Cell inner membrane</location>
        <topology evidence="1 9">Single-pass membrane protein</topology>
    </subcellularLocation>
</comment>
<evidence type="ECO:0000256" key="3">
    <source>
        <dbReference type="ARBA" id="ARBA00022475"/>
    </source>
</evidence>
<keyword evidence="4 9" id="KW-0488">Methylation</keyword>
<dbReference type="InterPro" id="IPR045584">
    <property type="entry name" value="Pilin-like"/>
</dbReference>
<dbReference type="GO" id="GO:0015627">
    <property type="term" value="C:type II protein secretion system complex"/>
    <property type="evidence" value="ECO:0007669"/>
    <property type="project" value="UniProtKB-UniRule"/>
</dbReference>
<dbReference type="RefSeq" id="WP_081128707.1">
    <property type="nucleotide sequence ID" value="NZ_JALNYQ010000006.1"/>
</dbReference>